<reference evidence="4" key="1">
    <citation type="submission" date="2014-05" db="EMBL/GenBank/DDBJ databases">
        <title>Whole genome sequencing of Lactobacillus casei NRIC0644.</title>
        <authorList>
            <person name="Atarashi H."/>
            <person name="Yoshida Y."/>
            <person name="Fujimura S."/>
            <person name="Tanaka N."/>
            <person name="Shiwa Y."/>
            <person name="Yoshikawa H."/>
            <person name="Okada S."/>
            <person name="Nakagawa J."/>
        </authorList>
    </citation>
    <scope>NUCLEOTIDE SEQUENCE [LARGE SCALE GENOMIC DNA]</scope>
    <source>
        <strain evidence="4">NRIC0644</strain>
    </source>
</reference>
<feature type="domain" description="Rhodanese" evidence="2">
    <location>
        <begin position="45"/>
        <end position="129"/>
    </location>
</feature>
<sequence length="135" mass="16067">MLTYLLIFVGLFLIYWGFNWLWSYYQKSRFKAIGGEITPDDFEHTMRKAQIIDLRERNEFKAGHILGARDIPYTQLRERMGEMRQDLPVYLYDKTGVLSLRAARRLRKNGFEKISWLKGGYDNWSGKTKKSPTNY</sequence>
<evidence type="ECO:0000256" key="1">
    <source>
        <dbReference type="SAM" id="Phobius"/>
    </source>
</evidence>
<dbReference type="PANTHER" id="PTHR43031:SF18">
    <property type="entry name" value="RHODANESE-RELATED SULFURTRANSFERASES"/>
    <property type="match status" value="1"/>
</dbReference>
<protein>
    <submittedName>
        <fullName evidence="3">Rhodanese family protein</fullName>
    </submittedName>
</protein>
<evidence type="ECO:0000313" key="4">
    <source>
        <dbReference type="Proteomes" id="UP000032552"/>
    </source>
</evidence>
<dbReference type="Pfam" id="PF00581">
    <property type="entry name" value="Rhodanese"/>
    <property type="match status" value="1"/>
</dbReference>
<dbReference type="AlphaFoldDB" id="A0A0C9NZV2"/>
<dbReference type="InterPro" id="IPR001763">
    <property type="entry name" value="Rhodanese-like_dom"/>
</dbReference>
<dbReference type="EMBL" id="BAYM01000246">
    <property type="protein sequence ID" value="GAN37610.1"/>
    <property type="molecule type" value="Genomic_DNA"/>
</dbReference>
<dbReference type="Gene3D" id="3.40.250.10">
    <property type="entry name" value="Rhodanese-like domain"/>
    <property type="match status" value="1"/>
</dbReference>
<dbReference type="InterPro" id="IPR036873">
    <property type="entry name" value="Rhodanese-like_dom_sf"/>
</dbReference>
<proteinExistence type="predicted"/>
<comment type="caution">
    <text evidence="3">The sequence shown here is derived from an EMBL/GenBank/DDBJ whole genome shotgun (WGS) entry which is preliminary data.</text>
</comment>
<dbReference type="RefSeq" id="WP_003579508.1">
    <property type="nucleotide sequence ID" value="NZ_BAYM01000246.1"/>
</dbReference>
<feature type="transmembrane region" description="Helical" evidence="1">
    <location>
        <begin position="6"/>
        <end position="25"/>
    </location>
</feature>
<gene>
    <name evidence="3" type="ORF">LC0644_2199</name>
</gene>
<keyword evidence="1" id="KW-0472">Membrane</keyword>
<dbReference type="PANTHER" id="PTHR43031">
    <property type="entry name" value="FAD-DEPENDENT OXIDOREDUCTASE"/>
    <property type="match status" value="1"/>
</dbReference>
<evidence type="ECO:0000259" key="2">
    <source>
        <dbReference type="PROSITE" id="PS50206"/>
    </source>
</evidence>
<dbReference type="SMART" id="SM00450">
    <property type="entry name" value="RHOD"/>
    <property type="match status" value="1"/>
</dbReference>
<evidence type="ECO:0000313" key="3">
    <source>
        <dbReference type="EMBL" id="GAN37610.1"/>
    </source>
</evidence>
<keyword evidence="1" id="KW-1133">Transmembrane helix</keyword>
<dbReference type="CDD" id="cd00158">
    <property type="entry name" value="RHOD"/>
    <property type="match status" value="1"/>
</dbReference>
<keyword evidence="1" id="KW-0812">Transmembrane</keyword>
<accession>A0A0C9NZV2</accession>
<organism evidence="3 4">
    <name type="scientific">Lacticaseibacillus paracasei NRIC 0644</name>
    <dbReference type="NCBI Taxonomy" id="1435038"/>
    <lineage>
        <taxon>Bacteria</taxon>
        <taxon>Bacillati</taxon>
        <taxon>Bacillota</taxon>
        <taxon>Bacilli</taxon>
        <taxon>Lactobacillales</taxon>
        <taxon>Lactobacillaceae</taxon>
        <taxon>Lacticaseibacillus</taxon>
    </lineage>
</organism>
<dbReference type="PROSITE" id="PS50206">
    <property type="entry name" value="RHODANESE_3"/>
    <property type="match status" value="1"/>
</dbReference>
<dbReference type="SUPFAM" id="SSF52821">
    <property type="entry name" value="Rhodanese/Cell cycle control phosphatase"/>
    <property type="match status" value="1"/>
</dbReference>
<dbReference type="InterPro" id="IPR050229">
    <property type="entry name" value="GlpE_sulfurtransferase"/>
</dbReference>
<dbReference type="Proteomes" id="UP000032552">
    <property type="component" value="Unassembled WGS sequence"/>
</dbReference>
<name>A0A0C9NZV2_LACPA</name>